<sequence>MVVKQIRNALAAHRPHQLSVPYPDAAVLVLVTDDINPHVVLTKRASGLSTHSGQVAFPGGMKDPGDPSLEYTALREAREEISVSSDQITLCGQLSQVISKHKIRVTPFVGVIPPDLEFVPEPGELESIFTVPLRFFCETPPVRQDKVNFMGWQLLMPAWDYGQYHIWGLSALILADFLWKVEKVRVGGVVGEA</sequence>
<name>A0AB39UXY6_9GAMM</name>
<dbReference type="KEGG" id="tcd:AAIA72_04165"/>
<evidence type="ECO:0000256" key="3">
    <source>
        <dbReference type="ARBA" id="ARBA00022723"/>
    </source>
</evidence>
<dbReference type="PROSITE" id="PS51462">
    <property type="entry name" value="NUDIX"/>
    <property type="match status" value="1"/>
</dbReference>
<dbReference type="AlphaFoldDB" id="A0AB39UXY6"/>
<evidence type="ECO:0000256" key="1">
    <source>
        <dbReference type="ARBA" id="ARBA00001936"/>
    </source>
</evidence>
<evidence type="ECO:0000313" key="8">
    <source>
        <dbReference type="EMBL" id="XDT73177.1"/>
    </source>
</evidence>
<keyword evidence="5" id="KW-0460">Magnesium</keyword>
<dbReference type="GO" id="GO:0035539">
    <property type="term" value="F:8-oxo-7,8-dihydrodeoxyguanosine triphosphate pyrophosphatase activity"/>
    <property type="evidence" value="ECO:0007669"/>
    <property type="project" value="UniProtKB-EC"/>
</dbReference>
<evidence type="ECO:0000256" key="5">
    <source>
        <dbReference type="ARBA" id="ARBA00022842"/>
    </source>
</evidence>
<feature type="domain" description="Nudix hydrolase" evidence="7">
    <location>
        <begin position="21"/>
        <end position="155"/>
    </location>
</feature>
<evidence type="ECO:0000259" key="7">
    <source>
        <dbReference type="PROSITE" id="PS51462"/>
    </source>
</evidence>
<dbReference type="CDD" id="cd03426">
    <property type="entry name" value="NUDIX_CoAse_Nudt7"/>
    <property type="match status" value="1"/>
</dbReference>
<dbReference type="SUPFAM" id="SSF55811">
    <property type="entry name" value="Nudix"/>
    <property type="match status" value="1"/>
</dbReference>
<evidence type="ECO:0000256" key="4">
    <source>
        <dbReference type="ARBA" id="ARBA00022801"/>
    </source>
</evidence>
<dbReference type="RefSeq" id="WP_369602171.1">
    <property type="nucleotide sequence ID" value="NZ_CP154858.1"/>
</dbReference>
<dbReference type="PANTHER" id="PTHR12992:SF11">
    <property type="entry name" value="MITOCHONDRIAL COENZYME A DIPHOSPHATASE NUDT8"/>
    <property type="match status" value="1"/>
</dbReference>
<dbReference type="GO" id="GO:0046872">
    <property type="term" value="F:metal ion binding"/>
    <property type="evidence" value="ECO:0007669"/>
    <property type="project" value="UniProtKB-KW"/>
</dbReference>
<protein>
    <submittedName>
        <fullName evidence="8">CoA pyrophosphatase</fullName>
        <ecNumber evidence="8">3.6.1.55</ecNumber>
    </submittedName>
</protein>
<accession>A0AB39UXY6</accession>
<evidence type="ECO:0000256" key="2">
    <source>
        <dbReference type="ARBA" id="ARBA00001946"/>
    </source>
</evidence>
<dbReference type="PANTHER" id="PTHR12992">
    <property type="entry name" value="NUDIX HYDROLASE"/>
    <property type="match status" value="1"/>
</dbReference>
<gene>
    <name evidence="8" type="ORF">AAIA72_04165</name>
</gene>
<dbReference type="GO" id="GO:0010945">
    <property type="term" value="F:coenzyme A diphosphatase activity"/>
    <property type="evidence" value="ECO:0007669"/>
    <property type="project" value="InterPro"/>
</dbReference>
<reference evidence="8" key="1">
    <citation type="submission" date="2024-05" db="EMBL/GenBank/DDBJ databases">
        <title>Genome sequencing of novel strain.</title>
        <authorList>
            <person name="Ganbat D."/>
            <person name="Ganbat S."/>
            <person name="Lee S.-J."/>
        </authorList>
    </citation>
    <scope>NUCLEOTIDE SEQUENCE</scope>
    <source>
        <strain evidence="8">SMD15-11</strain>
    </source>
</reference>
<dbReference type="EMBL" id="CP154858">
    <property type="protein sequence ID" value="XDT73177.1"/>
    <property type="molecule type" value="Genomic_DNA"/>
</dbReference>
<dbReference type="InterPro" id="IPR000086">
    <property type="entry name" value="NUDIX_hydrolase_dom"/>
</dbReference>
<organism evidence="8">
    <name type="scientific">Thermohahella caldifontis</name>
    <dbReference type="NCBI Taxonomy" id="3142973"/>
    <lineage>
        <taxon>Bacteria</taxon>
        <taxon>Pseudomonadati</taxon>
        <taxon>Pseudomonadota</taxon>
        <taxon>Gammaproteobacteria</taxon>
        <taxon>Oceanospirillales</taxon>
        <taxon>Hahellaceae</taxon>
        <taxon>Thermohahella</taxon>
    </lineage>
</organism>
<keyword evidence="6" id="KW-0464">Manganese</keyword>
<evidence type="ECO:0000256" key="6">
    <source>
        <dbReference type="ARBA" id="ARBA00023211"/>
    </source>
</evidence>
<keyword evidence="3" id="KW-0479">Metal-binding</keyword>
<comment type="cofactor">
    <cofactor evidence="1">
        <name>Mn(2+)</name>
        <dbReference type="ChEBI" id="CHEBI:29035"/>
    </cofactor>
</comment>
<dbReference type="InterPro" id="IPR045121">
    <property type="entry name" value="CoAse"/>
</dbReference>
<dbReference type="EC" id="3.6.1.55" evidence="8"/>
<dbReference type="Gene3D" id="3.90.79.10">
    <property type="entry name" value="Nucleoside Triphosphate Pyrophosphohydrolase"/>
    <property type="match status" value="1"/>
</dbReference>
<comment type="cofactor">
    <cofactor evidence="2">
        <name>Mg(2+)</name>
        <dbReference type="ChEBI" id="CHEBI:18420"/>
    </cofactor>
</comment>
<dbReference type="InterPro" id="IPR015797">
    <property type="entry name" value="NUDIX_hydrolase-like_dom_sf"/>
</dbReference>
<proteinExistence type="predicted"/>
<dbReference type="Pfam" id="PF00293">
    <property type="entry name" value="NUDIX"/>
    <property type="match status" value="1"/>
</dbReference>
<keyword evidence="4 8" id="KW-0378">Hydrolase</keyword>